<evidence type="ECO:0000256" key="1">
    <source>
        <dbReference type="SAM" id="MobiDB-lite"/>
    </source>
</evidence>
<evidence type="ECO:0000313" key="3">
    <source>
        <dbReference type="EMBL" id="PKI36248.1"/>
    </source>
</evidence>
<dbReference type="Proteomes" id="UP000233551">
    <property type="component" value="Unassembled WGS sequence"/>
</dbReference>
<feature type="domain" description="Zinc knuckle CX2CX4HX4C" evidence="2">
    <location>
        <begin position="140"/>
        <end position="184"/>
    </location>
</feature>
<dbReference type="EMBL" id="PGOL01004947">
    <property type="protein sequence ID" value="PKI36248.1"/>
    <property type="molecule type" value="Genomic_DNA"/>
</dbReference>
<dbReference type="Pfam" id="PF14392">
    <property type="entry name" value="zf-CCHC_4"/>
    <property type="match status" value="1"/>
</dbReference>
<keyword evidence="4" id="KW-1185">Reference proteome</keyword>
<organism evidence="3 4">
    <name type="scientific">Punica granatum</name>
    <name type="common">Pomegranate</name>
    <dbReference type="NCBI Taxonomy" id="22663"/>
    <lineage>
        <taxon>Eukaryota</taxon>
        <taxon>Viridiplantae</taxon>
        <taxon>Streptophyta</taxon>
        <taxon>Embryophyta</taxon>
        <taxon>Tracheophyta</taxon>
        <taxon>Spermatophyta</taxon>
        <taxon>Magnoliopsida</taxon>
        <taxon>eudicotyledons</taxon>
        <taxon>Gunneridae</taxon>
        <taxon>Pentapetalae</taxon>
        <taxon>rosids</taxon>
        <taxon>malvids</taxon>
        <taxon>Myrtales</taxon>
        <taxon>Lythraceae</taxon>
        <taxon>Punica</taxon>
    </lineage>
</organism>
<dbReference type="InterPro" id="IPR025836">
    <property type="entry name" value="Zn_knuckle_CX2CX4HX4C"/>
</dbReference>
<proteinExistence type="predicted"/>
<evidence type="ECO:0000313" key="4">
    <source>
        <dbReference type="Proteomes" id="UP000233551"/>
    </source>
</evidence>
<feature type="region of interest" description="Disordered" evidence="1">
    <location>
        <begin position="393"/>
        <end position="421"/>
    </location>
</feature>
<gene>
    <name evidence="3" type="ORF">CRG98_043360</name>
</gene>
<sequence>MESADLDNSLAEMFTSQTSMTHRQPALDLRTNDEETQEIIPLTLLIKPFGFKPPSPKAIIPRLLQAWNTKKGVSIAPNKYLDDILICLFKDERDMKYMEKEHNINKLVGKAGKALQIDWKDSPSLPKWYVTPRALVKILVTKSLYPGRFINRRSGPATWVFFKYEHLKTFCYDCGTIDHEQSHYDSESPAPPNLYGPWLRFDNQSDLLPPQMAEQLPLIGELANPQKSPVFDGDNHPALTDANSPLTQYVDSTATVDVEQPTVGNPRRADHSRELDFLHRSDFCPSPRKNSQASKIQPIFTNTIYSGLIEEQAQVEPHFQSSPGKTPSPLKQQTKPKKKSSPAHYCNIEIEWTRQAVQEDWNARRSASVEWEASSHLHPSATIYLNQGNSDASYEAHEMEDESIPEDIQMTKEAGLIKPPR</sequence>
<dbReference type="AlphaFoldDB" id="A0A2I0HX30"/>
<evidence type="ECO:0000259" key="2">
    <source>
        <dbReference type="Pfam" id="PF14392"/>
    </source>
</evidence>
<feature type="region of interest" description="Disordered" evidence="1">
    <location>
        <begin position="316"/>
        <end position="342"/>
    </location>
</feature>
<comment type="caution">
    <text evidence="3">The sequence shown here is derived from an EMBL/GenBank/DDBJ whole genome shotgun (WGS) entry which is preliminary data.</text>
</comment>
<accession>A0A2I0HX30</accession>
<name>A0A2I0HX30_PUNGR</name>
<protein>
    <recommendedName>
        <fullName evidence="2">Zinc knuckle CX2CX4HX4C domain-containing protein</fullName>
    </recommendedName>
</protein>
<reference evidence="3 4" key="1">
    <citation type="submission" date="2017-11" db="EMBL/GenBank/DDBJ databases">
        <title>De-novo sequencing of pomegranate (Punica granatum L.) genome.</title>
        <authorList>
            <person name="Akparov Z."/>
            <person name="Amiraslanov A."/>
            <person name="Hajiyeva S."/>
            <person name="Abbasov M."/>
            <person name="Kaur K."/>
            <person name="Hamwieh A."/>
            <person name="Solovyev V."/>
            <person name="Salamov A."/>
            <person name="Braich B."/>
            <person name="Kosarev P."/>
            <person name="Mahmoud A."/>
            <person name="Hajiyev E."/>
            <person name="Babayeva S."/>
            <person name="Izzatullayeva V."/>
            <person name="Mammadov A."/>
            <person name="Mammadov A."/>
            <person name="Sharifova S."/>
            <person name="Ojaghi J."/>
            <person name="Eynullazada K."/>
            <person name="Bayramov B."/>
            <person name="Abdulazimova A."/>
            <person name="Shahmuradov I."/>
        </authorList>
    </citation>
    <scope>NUCLEOTIDE SEQUENCE [LARGE SCALE GENOMIC DNA]</scope>
    <source>
        <strain evidence="4">cv. AG2017</strain>
        <tissue evidence="3">Leaf</tissue>
    </source>
</reference>